<gene>
    <name evidence="1" type="ORF">LCGC14_1197080</name>
</gene>
<name>A0A0F9M5C4_9ZZZZ</name>
<proteinExistence type="predicted"/>
<dbReference type="EMBL" id="LAZR01006121">
    <property type="protein sequence ID" value="KKM94566.1"/>
    <property type="molecule type" value="Genomic_DNA"/>
</dbReference>
<sequence>MAKIDVSTEEDKQLKKNAMYGGFSVVALPSVEGQPFTWYTDPRSGREMYLPCDAINQRTYLMKGYRLGHLSNCVHATAGESNQPPTAVPLSSALPTNIQDIVNTAVAAALKAAGVEVPEPPVEPKQLELFAIG</sequence>
<protein>
    <submittedName>
        <fullName evidence="1">Uncharacterized protein</fullName>
    </submittedName>
</protein>
<accession>A0A0F9M5C4</accession>
<reference evidence="1" key="1">
    <citation type="journal article" date="2015" name="Nature">
        <title>Complex archaea that bridge the gap between prokaryotes and eukaryotes.</title>
        <authorList>
            <person name="Spang A."/>
            <person name="Saw J.H."/>
            <person name="Jorgensen S.L."/>
            <person name="Zaremba-Niedzwiedzka K."/>
            <person name="Martijn J."/>
            <person name="Lind A.E."/>
            <person name="van Eijk R."/>
            <person name="Schleper C."/>
            <person name="Guy L."/>
            <person name="Ettema T.J."/>
        </authorList>
    </citation>
    <scope>NUCLEOTIDE SEQUENCE</scope>
</reference>
<evidence type="ECO:0000313" key="1">
    <source>
        <dbReference type="EMBL" id="KKM94566.1"/>
    </source>
</evidence>
<dbReference type="AlphaFoldDB" id="A0A0F9M5C4"/>
<organism evidence="1">
    <name type="scientific">marine sediment metagenome</name>
    <dbReference type="NCBI Taxonomy" id="412755"/>
    <lineage>
        <taxon>unclassified sequences</taxon>
        <taxon>metagenomes</taxon>
        <taxon>ecological metagenomes</taxon>
    </lineage>
</organism>
<comment type="caution">
    <text evidence="1">The sequence shown here is derived from an EMBL/GenBank/DDBJ whole genome shotgun (WGS) entry which is preliminary data.</text>
</comment>